<feature type="compositionally biased region" description="Basic and acidic residues" evidence="1">
    <location>
        <begin position="157"/>
        <end position="176"/>
    </location>
</feature>
<dbReference type="EMBL" id="JASCZI010181522">
    <property type="protein sequence ID" value="MED6184252.1"/>
    <property type="molecule type" value="Genomic_DNA"/>
</dbReference>
<sequence length="184" mass="20391">MPMDINSDDVTHQAMAGVAAIPSVAPLQQLHGEGTSQPNRQQICSGVFLQIDNKEVGSIKAGFWRKQRGNQNANQGDIWNFRDQAKQQIQIDEGQSRIIKKKTTTTPYIVEMAEEEDELEHNNAKQATDERWEIELAQNISNNLGTYTATPSIEAEEGMKKRAKGDITADRAEEAGHTTPHPGP</sequence>
<evidence type="ECO:0000256" key="1">
    <source>
        <dbReference type="SAM" id="MobiDB-lite"/>
    </source>
</evidence>
<accession>A0ABU6WEI1</accession>
<feature type="compositionally biased region" description="Polar residues" evidence="1">
    <location>
        <begin position="141"/>
        <end position="151"/>
    </location>
</feature>
<comment type="caution">
    <text evidence="2">The sequence shown here is derived from an EMBL/GenBank/DDBJ whole genome shotgun (WGS) entry which is preliminary data.</text>
</comment>
<gene>
    <name evidence="2" type="ORF">PIB30_045646</name>
</gene>
<name>A0ABU6WEI1_9FABA</name>
<keyword evidence="3" id="KW-1185">Reference proteome</keyword>
<feature type="region of interest" description="Disordered" evidence="1">
    <location>
        <begin position="141"/>
        <end position="184"/>
    </location>
</feature>
<protein>
    <submittedName>
        <fullName evidence="2">Uncharacterized protein</fullName>
    </submittedName>
</protein>
<organism evidence="2 3">
    <name type="scientific">Stylosanthes scabra</name>
    <dbReference type="NCBI Taxonomy" id="79078"/>
    <lineage>
        <taxon>Eukaryota</taxon>
        <taxon>Viridiplantae</taxon>
        <taxon>Streptophyta</taxon>
        <taxon>Embryophyta</taxon>
        <taxon>Tracheophyta</taxon>
        <taxon>Spermatophyta</taxon>
        <taxon>Magnoliopsida</taxon>
        <taxon>eudicotyledons</taxon>
        <taxon>Gunneridae</taxon>
        <taxon>Pentapetalae</taxon>
        <taxon>rosids</taxon>
        <taxon>fabids</taxon>
        <taxon>Fabales</taxon>
        <taxon>Fabaceae</taxon>
        <taxon>Papilionoideae</taxon>
        <taxon>50 kb inversion clade</taxon>
        <taxon>dalbergioids sensu lato</taxon>
        <taxon>Dalbergieae</taxon>
        <taxon>Pterocarpus clade</taxon>
        <taxon>Stylosanthes</taxon>
    </lineage>
</organism>
<reference evidence="2 3" key="1">
    <citation type="journal article" date="2023" name="Plants (Basel)">
        <title>Bridging the Gap: Combining Genomics and Transcriptomics Approaches to Understand Stylosanthes scabra, an Orphan Legume from the Brazilian Caatinga.</title>
        <authorList>
            <person name="Ferreira-Neto J.R.C."/>
            <person name="da Silva M.D."/>
            <person name="Binneck E."/>
            <person name="de Melo N.F."/>
            <person name="da Silva R.H."/>
            <person name="de Melo A.L.T.M."/>
            <person name="Pandolfi V."/>
            <person name="Bustamante F.O."/>
            <person name="Brasileiro-Vidal A.C."/>
            <person name="Benko-Iseppon A.M."/>
        </authorList>
    </citation>
    <scope>NUCLEOTIDE SEQUENCE [LARGE SCALE GENOMIC DNA]</scope>
    <source>
        <tissue evidence="2">Leaves</tissue>
    </source>
</reference>
<evidence type="ECO:0000313" key="2">
    <source>
        <dbReference type="EMBL" id="MED6184252.1"/>
    </source>
</evidence>
<evidence type="ECO:0000313" key="3">
    <source>
        <dbReference type="Proteomes" id="UP001341840"/>
    </source>
</evidence>
<proteinExistence type="predicted"/>
<dbReference type="Proteomes" id="UP001341840">
    <property type="component" value="Unassembled WGS sequence"/>
</dbReference>